<evidence type="ECO:0000313" key="2">
    <source>
        <dbReference type="EMBL" id="CAF2067228.1"/>
    </source>
</evidence>
<keyword evidence="1" id="KW-1133">Transmembrane helix</keyword>
<feature type="transmembrane region" description="Helical" evidence="1">
    <location>
        <begin position="35"/>
        <end position="54"/>
    </location>
</feature>
<dbReference type="Proteomes" id="UP001295469">
    <property type="component" value="Chromosome C01"/>
</dbReference>
<dbReference type="EMBL" id="HG994365">
    <property type="protein sequence ID" value="CAF2067228.1"/>
    <property type="molecule type" value="Genomic_DNA"/>
</dbReference>
<gene>
    <name evidence="2" type="ORF">DARMORV10_C01P00960.1</name>
</gene>
<evidence type="ECO:0000256" key="1">
    <source>
        <dbReference type="SAM" id="Phobius"/>
    </source>
</evidence>
<dbReference type="AlphaFoldDB" id="A0A816QYL9"/>
<sequence>MVDSHLVTCFRMQDIRIRGGKLSVFSLTVHKPKMVLYYCPFCWAFCFYVGQGLVRP</sequence>
<protein>
    <submittedName>
        <fullName evidence="2">(rape) hypothetical protein</fullName>
    </submittedName>
</protein>
<keyword evidence="1" id="KW-0472">Membrane</keyword>
<accession>A0A816QYL9</accession>
<name>A0A816QYL9_BRANA</name>
<reference evidence="2" key="1">
    <citation type="submission" date="2021-01" db="EMBL/GenBank/DDBJ databases">
        <authorList>
            <consortium name="Genoscope - CEA"/>
            <person name="William W."/>
        </authorList>
    </citation>
    <scope>NUCLEOTIDE SEQUENCE</scope>
</reference>
<keyword evidence="1" id="KW-0812">Transmembrane</keyword>
<proteinExistence type="predicted"/>
<organism evidence="2">
    <name type="scientific">Brassica napus</name>
    <name type="common">Rape</name>
    <dbReference type="NCBI Taxonomy" id="3708"/>
    <lineage>
        <taxon>Eukaryota</taxon>
        <taxon>Viridiplantae</taxon>
        <taxon>Streptophyta</taxon>
        <taxon>Embryophyta</taxon>
        <taxon>Tracheophyta</taxon>
        <taxon>Spermatophyta</taxon>
        <taxon>Magnoliopsida</taxon>
        <taxon>eudicotyledons</taxon>
        <taxon>Gunneridae</taxon>
        <taxon>Pentapetalae</taxon>
        <taxon>rosids</taxon>
        <taxon>malvids</taxon>
        <taxon>Brassicales</taxon>
        <taxon>Brassicaceae</taxon>
        <taxon>Brassiceae</taxon>
        <taxon>Brassica</taxon>
    </lineage>
</organism>